<evidence type="ECO:0000313" key="6">
    <source>
        <dbReference type="RefSeq" id="XP_065668971.1"/>
    </source>
</evidence>
<feature type="repeat" description="ANK" evidence="3">
    <location>
        <begin position="90"/>
        <end position="122"/>
    </location>
</feature>
<keyword evidence="1" id="KW-0677">Repeat</keyword>
<accession>A0ABM4D3X6</accession>
<dbReference type="InterPro" id="IPR036770">
    <property type="entry name" value="Ankyrin_rpt-contain_sf"/>
</dbReference>
<evidence type="ECO:0000256" key="1">
    <source>
        <dbReference type="ARBA" id="ARBA00022737"/>
    </source>
</evidence>
<feature type="repeat" description="ANK" evidence="3">
    <location>
        <begin position="123"/>
        <end position="155"/>
    </location>
</feature>
<dbReference type="Gene3D" id="1.25.40.20">
    <property type="entry name" value="Ankyrin repeat-containing domain"/>
    <property type="match status" value="1"/>
</dbReference>
<dbReference type="Pfam" id="PF12796">
    <property type="entry name" value="Ank_2"/>
    <property type="match status" value="2"/>
</dbReference>
<dbReference type="Proteomes" id="UP001652625">
    <property type="component" value="Chromosome 12"/>
</dbReference>
<evidence type="ECO:0000256" key="3">
    <source>
        <dbReference type="PROSITE-ProRule" id="PRU00023"/>
    </source>
</evidence>
<protein>
    <submittedName>
        <fullName evidence="6">Uncharacterized protein LOC101234786 isoform X3</fullName>
    </submittedName>
</protein>
<dbReference type="PANTHER" id="PTHR24171">
    <property type="entry name" value="ANKYRIN REPEAT DOMAIN-CONTAINING PROTEIN 39-RELATED"/>
    <property type="match status" value="1"/>
</dbReference>
<feature type="repeat" description="ANK" evidence="3">
    <location>
        <begin position="57"/>
        <end position="89"/>
    </location>
</feature>
<evidence type="ECO:0000256" key="2">
    <source>
        <dbReference type="ARBA" id="ARBA00023043"/>
    </source>
</evidence>
<gene>
    <name evidence="6" type="primary">LOC101234786</name>
</gene>
<dbReference type="SMART" id="SM00248">
    <property type="entry name" value="ANK"/>
    <property type="match status" value="4"/>
</dbReference>
<dbReference type="PROSITE" id="PS50088">
    <property type="entry name" value="ANK_REPEAT"/>
    <property type="match status" value="3"/>
</dbReference>
<keyword evidence="5" id="KW-1185">Reference proteome</keyword>
<dbReference type="InterPro" id="IPR002110">
    <property type="entry name" value="Ankyrin_rpt"/>
</dbReference>
<sequence length="680" mass="73647">MSSSDSPCFSESDHQTSETTLENNDLGKELLEASRLGDISRVSSLMSNGAPLTNDWLGTTPLHLASIYGHTSVVEILIKSGISRDGRNKVDKAPLHFACQHGHFEIVKLLVDNGANINSLDMLKMTPLHWAVEANNYEICLLLLKMGAKTSLQNKFGKTAFQIAKEKSFLSIADLLCVKEMNINASSYQRLDDFASTFSCGNVTSTHSTHISKLIESSSQLQTDKVAHSIYLPASNIHIPLKMPSEIAALSKDSFNPNVLHSGIPVITSQALSMLPPNIQAIPLNVSSTLSNQPISLNNTSNIIGNNNICCPASQAFTASLAQAVSHSLNNYNTQTNMCPPSIIPTVQPSTVLTSNFLQEPTVPINIPFSLLSQIIDSGVKLYARQSVSESGMGFVGIDTPMGTIPILPSNVEDGLQLIAVGNESNTPSSLVFPCSHLPSAVDSLPQISHNSTPLHFRSHGFSQYPIGTPMGAPRINTMGNVGFDFPNCTLENKSTLEGSFQLFAGNEKEKVPSMISYYPACSSNIQLQQVISNQSAPLLLHSHSTNIVPIHHSGLFSGQHGTYQLSNNILDQKNIVTQSPTPVFFSNGLCLQPYIKQCCHPILPPIQSLDLSLQNHVRPIYVPVNNSIVNQLSLFPYSGQSIFMPSVYSADFLHQTSSPSVYKSSVSKETSTESIFPSN</sequence>
<reference evidence="6" key="1">
    <citation type="submission" date="2025-08" db="UniProtKB">
        <authorList>
            <consortium name="RefSeq"/>
        </authorList>
    </citation>
    <scope>IDENTIFICATION</scope>
</reference>
<dbReference type="SUPFAM" id="SSF48403">
    <property type="entry name" value="Ankyrin repeat"/>
    <property type="match status" value="1"/>
</dbReference>
<dbReference type="PRINTS" id="PR01415">
    <property type="entry name" value="ANKYRIN"/>
</dbReference>
<feature type="region of interest" description="Disordered" evidence="4">
    <location>
        <begin position="1"/>
        <end position="25"/>
    </location>
</feature>
<dbReference type="GeneID" id="101234786"/>
<dbReference type="PROSITE" id="PS50297">
    <property type="entry name" value="ANK_REP_REGION"/>
    <property type="match status" value="3"/>
</dbReference>
<evidence type="ECO:0000256" key="4">
    <source>
        <dbReference type="SAM" id="MobiDB-lite"/>
    </source>
</evidence>
<proteinExistence type="predicted"/>
<organism evidence="5 6">
    <name type="scientific">Hydra vulgaris</name>
    <name type="common">Hydra</name>
    <name type="synonym">Hydra attenuata</name>
    <dbReference type="NCBI Taxonomy" id="6087"/>
    <lineage>
        <taxon>Eukaryota</taxon>
        <taxon>Metazoa</taxon>
        <taxon>Cnidaria</taxon>
        <taxon>Hydrozoa</taxon>
        <taxon>Hydroidolina</taxon>
        <taxon>Anthoathecata</taxon>
        <taxon>Aplanulata</taxon>
        <taxon>Hydridae</taxon>
        <taxon>Hydra</taxon>
    </lineage>
</organism>
<keyword evidence="2 3" id="KW-0040">ANK repeat</keyword>
<dbReference type="RefSeq" id="XP_065668971.1">
    <property type="nucleotide sequence ID" value="XM_065812899.1"/>
</dbReference>
<evidence type="ECO:0000313" key="5">
    <source>
        <dbReference type="Proteomes" id="UP001652625"/>
    </source>
</evidence>
<name>A0ABM4D3X6_HYDVU</name>
<feature type="compositionally biased region" description="Low complexity" evidence="4">
    <location>
        <begin position="1"/>
        <end position="10"/>
    </location>
</feature>